<dbReference type="Proteomes" id="UP000240246">
    <property type="component" value="Segment"/>
</dbReference>
<name>A0A2L1IWW2_9CAUD</name>
<gene>
    <name evidence="1" type="ORF">SEA_CUKE_59</name>
</gene>
<accession>A0A2L1IWW2</accession>
<evidence type="ECO:0000313" key="1">
    <source>
        <dbReference type="EMBL" id="AVD99677.1"/>
    </source>
</evidence>
<keyword evidence="2" id="KW-1185">Reference proteome</keyword>
<sequence length="71" mass="7899">MSVQIRNALLVEAIHDRSGEVVGKAVRGTTESTWYIGRIIKGKMTQVATVEPHLPEVMQRKIILAIMKEIG</sequence>
<protein>
    <submittedName>
        <fullName evidence="1">Uncharacterized protein</fullName>
    </submittedName>
</protein>
<proteinExistence type="predicted"/>
<evidence type="ECO:0000313" key="2">
    <source>
        <dbReference type="Proteomes" id="UP000240246"/>
    </source>
</evidence>
<reference evidence="2" key="1">
    <citation type="submission" date="2018-01" db="EMBL/GenBank/DDBJ databases">
        <authorList>
            <person name="Gaut B.S."/>
            <person name="Morton B.R."/>
            <person name="Clegg M.T."/>
            <person name="Duvall M.R."/>
        </authorList>
    </citation>
    <scope>NUCLEOTIDE SEQUENCE [LARGE SCALE GENOMIC DNA]</scope>
</reference>
<dbReference type="EMBL" id="MG757156">
    <property type="protein sequence ID" value="AVD99677.1"/>
    <property type="molecule type" value="Genomic_DNA"/>
</dbReference>
<organism evidence="1 2">
    <name type="scientific">Mycobacterium phage Cuke</name>
    <dbReference type="NCBI Taxonomy" id="2079417"/>
    <lineage>
        <taxon>Viruses</taxon>
        <taxon>Duplodnaviria</taxon>
        <taxon>Heunggongvirae</taxon>
        <taxon>Uroviricota</taxon>
        <taxon>Caudoviricetes</taxon>
        <taxon>Cukevirus</taxon>
        <taxon>Cukevirus cuke</taxon>
    </lineage>
</organism>